<reference evidence="6" key="1">
    <citation type="submission" date="2021-12" db="EMBL/GenBank/DDBJ databases">
        <authorList>
            <person name="Veyrier F.J."/>
        </authorList>
    </citation>
    <scope>NUCLEOTIDE SEQUENCE</scope>
    <source>
        <strain evidence="6">1258/02</strain>
    </source>
</reference>
<accession>A0AAE9GZA0</accession>
<organism evidence="6 7">
    <name type="scientific">Uruburuella suis</name>
    <dbReference type="NCBI Taxonomy" id="252130"/>
    <lineage>
        <taxon>Bacteria</taxon>
        <taxon>Pseudomonadati</taxon>
        <taxon>Pseudomonadota</taxon>
        <taxon>Betaproteobacteria</taxon>
        <taxon>Neisseriales</taxon>
        <taxon>Neisseriaceae</taxon>
        <taxon>Uruburuella</taxon>
    </lineage>
</organism>
<dbReference type="Proteomes" id="UP000829756">
    <property type="component" value="Chromosome"/>
</dbReference>
<dbReference type="Pfam" id="PF02525">
    <property type="entry name" value="Flavodoxin_2"/>
    <property type="match status" value="1"/>
</dbReference>
<dbReference type="PANTHER" id="PTHR46305">
    <property type="match status" value="1"/>
</dbReference>
<comment type="cofactor">
    <cofactor evidence="1">
        <name>FAD</name>
        <dbReference type="ChEBI" id="CHEBI:57692"/>
    </cofactor>
</comment>
<reference evidence="6" key="2">
    <citation type="journal article" date="2022" name="Res Sq">
        <title>Evolution of multicellular longitudinally dividing oral cavity symbionts (Neisseriaceae).</title>
        <authorList>
            <person name="Nyongesa S."/>
            <person name="Weber P."/>
            <person name="Bernet E."/>
            <person name="Pullido F."/>
            <person name="Nieckarz M."/>
            <person name="Delaby M."/>
            <person name="Nieves C."/>
            <person name="Viehboeck T."/>
            <person name="Krause N."/>
            <person name="Rivera-Millot A."/>
            <person name="Nakamura A."/>
            <person name="Vischer N."/>
            <person name="VanNieuwenhze M."/>
            <person name="Brun Y."/>
            <person name="Cava F."/>
            <person name="Bulgheresi S."/>
            <person name="Veyrier F."/>
        </authorList>
    </citation>
    <scope>NUCLEOTIDE SEQUENCE</scope>
    <source>
        <strain evidence="6">1258/02</strain>
    </source>
</reference>
<dbReference type="AlphaFoldDB" id="A0AAE9GZA0"/>
<name>A0AAE9GZA0_9NEIS</name>
<proteinExistence type="inferred from homology"/>
<gene>
    <name evidence="6" type="ORF">LVJ78_01590</name>
</gene>
<dbReference type="InterPro" id="IPR029039">
    <property type="entry name" value="Flavoprotein-like_sf"/>
</dbReference>
<dbReference type="KEGG" id="usu:LVJ78_01590"/>
<sequence length="195" mass="21769">MNILLLNGGKSFGHSHGRLNATLHDVAKETLSGLGHVIQETVIDAGYDIEAEIEKYLWADAIVYQMPGWWMGEPWIVKKYIDEVFTIGHGRLYASDGRSRRDAAKKYGSGGLLQGRKHMLSLTWNAPLEAFIEPDQFFNGTGVDNVYMHFHRANEFLGTEALPTFLCNDVIKAPDVPKYTAAYQAHLQQVFGLAG</sequence>
<evidence type="ECO:0000313" key="6">
    <source>
        <dbReference type="EMBL" id="UOO79751.1"/>
    </source>
</evidence>
<keyword evidence="2" id="KW-0285">Flavoprotein</keyword>
<evidence type="ECO:0000256" key="4">
    <source>
        <dbReference type="ARBA" id="ARBA00037981"/>
    </source>
</evidence>
<protein>
    <submittedName>
        <fullName evidence="6">NAD(P)H-dependent oxidoreductase</fullName>
    </submittedName>
</protein>
<dbReference type="SUPFAM" id="SSF52218">
    <property type="entry name" value="Flavoproteins"/>
    <property type="match status" value="1"/>
</dbReference>
<dbReference type="Gene3D" id="3.40.50.360">
    <property type="match status" value="1"/>
</dbReference>
<dbReference type="InterPro" id="IPR003680">
    <property type="entry name" value="Flavodoxin_fold"/>
</dbReference>
<evidence type="ECO:0000256" key="1">
    <source>
        <dbReference type="ARBA" id="ARBA00001974"/>
    </source>
</evidence>
<keyword evidence="3" id="KW-0274">FAD</keyword>
<evidence type="ECO:0000313" key="7">
    <source>
        <dbReference type="Proteomes" id="UP000829756"/>
    </source>
</evidence>
<dbReference type="EMBL" id="CP091507">
    <property type="protein sequence ID" value="UOO79751.1"/>
    <property type="molecule type" value="Genomic_DNA"/>
</dbReference>
<feature type="domain" description="Flavodoxin-like fold" evidence="5">
    <location>
        <begin position="1"/>
        <end position="187"/>
    </location>
</feature>
<comment type="similarity">
    <text evidence="4">Belongs to the oxidoreductase MdaB family.</text>
</comment>
<dbReference type="PANTHER" id="PTHR46305:SF3">
    <property type="entry name" value="NADPH:QUINONE OXIDOREDUCTASE MDAB"/>
    <property type="match status" value="1"/>
</dbReference>
<dbReference type="RefSeq" id="WP_132954269.1">
    <property type="nucleotide sequence ID" value="NZ_CP091507.1"/>
</dbReference>
<evidence type="ECO:0000256" key="3">
    <source>
        <dbReference type="ARBA" id="ARBA00022827"/>
    </source>
</evidence>
<evidence type="ECO:0000259" key="5">
    <source>
        <dbReference type="Pfam" id="PF02525"/>
    </source>
</evidence>
<evidence type="ECO:0000256" key="2">
    <source>
        <dbReference type="ARBA" id="ARBA00022630"/>
    </source>
</evidence>
<dbReference type="InterPro" id="IPR052397">
    <property type="entry name" value="NADPH-QR_MdaB"/>
</dbReference>